<evidence type="ECO:0000256" key="5">
    <source>
        <dbReference type="RuleBase" id="RU000492"/>
    </source>
</evidence>
<keyword evidence="4 5" id="KW-0067">ATP-binding</keyword>
<dbReference type="GO" id="GO:0003724">
    <property type="term" value="F:RNA helicase activity"/>
    <property type="evidence" value="ECO:0007669"/>
    <property type="project" value="TreeGrafter"/>
</dbReference>
<dbReference type="GO" id="GO:0005524">
    <property type="term" value="F:ATP binding"/>
    <property type="evidence" value="ECO:0007669"/>
    <property type="project" value="UniProtKB-KW"/>
</dbReference>
<dbReference type="PANTHER" id="PTHR47959">
    <property type="entry name" value="ATP-DEPENDENT RNA HELICASE RHLE-RELATED"/>
    <property type="match status" value="1"/>
</dbReference>
<comment type="similarity">
    <text evidence="5">Belongs to the DEAD box helicase family.</text>
</comment>
<evidence type="ECO:0000259" key="7">
    <source>
        <dbReference type="PROSITE" id="PS51192"/>
    </source>
</evidence>
<dbReference type="PROSITE" id="PS51194">
    <property type="entry name" value="HELICASE_CTER"/>
    <property type="match status" value="1"/>
</dbReference>
<dbReference type="PROSITE" id="PS51192">
    <property type="entry name" value="HELICASE_ATP_BIND_1"/>
    <property type="match status" value="1"/>
</dbReference>
<dbReference type="InterPro" id="IPR000629">
    <property type="entry name" value="RNA-helicase_DEAD-box_CS"/>
</dbReference>
<evidence type="ECO:0000313" key="10">
    <source>
        <dbReference type="Proteomes" id="UP001174909"/>
    </source>
</evidence>
<dbReference type="AlphaFoldDB" id="A0AA35QZP1"/>
<evidence type="ECO:0000256" key="4">
    <source>
        <dbReference type="ARBA" id="ARBA00022840"/>
    </source>
</evidence>
<dbReference type="GO" id="GO:0005829">
    <property type="term" value="C:cytosol"/>
    <property type="evidence" value="ECO:0007669"/>
    <property type="project" value="TreeGrafter"/>
</dbReference>
<keyword evidence="3 5" id="KW-0347">Helicase</keyword>
<dbReference type="GO" id="GO:0003676">
    <property type="term" value="F:nucleic acid binding"/>
    <property type="evidence" value="ECO:0007669"/>
    <property type="project" value="InterPro"/>
</dbReference>
<dbReference type="Gene3D" id="3.40.50.300">
    <property type="entry name" value="P-loop containing nucleotide triphosphate hydrolases"/>
    <property type="match status" value="2"/>
</dbReference>
<dbReference type="GO" id="GO:0016787">
    <property type="term" value="F:hydrolase activity"/>
    <property type="evidence" value="ECO:0007669"/>
    <property type="project" value="UniProtKB-KW"/>
</dbReference>
<dbReference type="Proteomes" id="UP001174909">
    <property type="component" value="Unassembled WGS sequence"/>
</dbReference>
<evidence type="ECO:0000256" key="1">
    <source>
        <dbReference type="ARBA" id="ARBA00022741"/>
    </source>
</evidence>
<proteinExistence type="inferred from homology"/>
<accession>A0AA35QZP1</accession>
<feature type="domain" description="Helicase C-terminal" evidence="8">
    <location>
        <begin position="218"/>
        <end position="384"/>
    </location>
</feature>
<dbReference type="Pfam" id="PF00271">
    <property type="entry name" value="Helicase_C"/>
    <property type="match status" value="1"/>
</dbReference>
<dbReference type="InterPro" id="IPR044742">
    <property type="entry name" value="DEAD/DEAH_RhlB"/>
</dbReference>
<dbReference type="InterPro" id="IPR050079">
    <property type="entry name" value="DEAD_box_RNA_helicase"/>
</dbReference>
<evidence type="ECO:0000259" key="8">
    <source>
        <dbReference type="PROSITE" id="PS51194"/>
    </source>
</evidence>
<sequence length="402" mass="44641">MVDWEAVFPGMVLNRATRTAIARMGISDPTPIQKQSIPHLLEGQDLIGQARTGSGKTLAFAVPLVEQCESTMRRVQALVLVPTRELAIQVGGVTEELARSQGLHVTLLYGGRSLGQDHKALQRGAQIVIGTPGRTLDHVRQGSLKLNSVRFLVLDEADEMLDRGFAHDVDAILSQTPRQRQTTLFSATVPDWVAQTARKHLHDPVMVEVDADFQGLPTVEHLVYSIQKTDKMDALRTLLDRRDGAPILVFGKTKHGVKRLAGQLDALGYPVGALQGNLSQPARERVMKDFRSGAAPILIATNVAARGLDVEGIGQVINYDLPDSEQLFTHRVGRTGRMGRAGEAITFITPDEDRKWREIERGLGHQFTRKSWTREQRTAERREKAQEEFGLEESAVRVRPRR</sequence>
<keyword evidence="1 5" id="KW-0547">Nucleotide-binding</keyword>
<dbReference type="PROSITE" id="PS00039">
    <property type="entry name" value="DEAD_ATP_HELICASE"/>
    <property type="match status" value="1"/>
</dbReference>
<protein>
    <submittedName>
        <fullName evidence="9">DEAD-box ATP-dependent RNA helicase CshA</fullName>
    </submittedName>
</protein>
<feature type="region of interest" description="Disordered" evidence="6">
    <location>
        <begin position="370"/>
        <end position="402"/>
    </location>
</feature>
<evidence type="ECO:0000256" key="3">
    <source>
        <dbReference type="ARBA" id="ARBA00022806"/>
    </source>
</evidence>
<gene>
    <name evidence="9" type="ORF">GBAR_LOCUS2453</name>
</gene>
<dbReference type="InterPro" id="IPR014001">
    <property type="entry name" value="Helicase_ATP-bd"/>
</dbReference>
<keyword evidence="2 5" id="KW-0378">Hydrolase</keyword>
<dbReference type="CDD" id="cd00268">
    <property type="entry name" value="DEADc"/>
    <property type="match status" value="1"/>
</dbReference>
<dbReference type="Pfam" id="PF00270">
    <property type="entry name" value="DEAD"/>
    <property type="match status" value="1"/>
</dbReference>
<dbReference type="SUPFAM" id="SSF52540">
    <property type="entry name" value="P-loop containing nucleoside triphosphate hydrolases"/>
    <property type="match status" value="1"/>
</dbReference>
<dbReference type="InterPro" id="IPR027417">
    <property type="entry name" value="P-loop_NTPase"/>
</dbReference>
<keyword evidence="10" id="KW-1185">Reference proteome</keyword>
<evidence type="ECO:0000256" key="2">
    <source>
        <dbReference type="ARBA" id="ARBA00022801"/>
    </source>
</evidence>
<dbReference type="CDD" id="cd18787">
    <property type="entry name" value="SF2_C_DEAD"/>
    <property type="match status" value="1"/>
</dbReference>
<evidence type="ECO:0000313" key="9">
    <source>
        <dbReference type="EMBL" id="CAI7998507.1"/>
    </source>
</evidence>
<comment type="caution">
    <text evidence="9">The sequence shown here is derived from an EMBL/GenBank/DDBJ whole genome shotgun (WGS) entry which is preliminary data.</text>
</comment>
<dbReference type="InterPro" id="IPR011545">
    <property type="entry name" value="DEAD/DEAH_box_helicase_dom"/>
</dbReference>
<dbReference type="PANTHER" id="PTHR47959:SF1">
    <property type="entry name" value="ATP-DEPENDENT RNA HELICASE DBPA"/>
    <property type="match status" value="1"/>
</dbReference>
<dbReference type="SMART" id="SM00490">
    <property type="entry name" value="HELICc"/>
    <property type="match status" value="1"/>
</dbReference>
<organism evidence="9 10">
    <name type="scientific">Geodia barretti</name>
    <name type="common">Barrett's horny sponge</name>
    <dbReference type="NCBI Taxonomy" id="519541"/>
    <lineage>
        <taxon>Eukaryota</taxon>
        <taxon>Metazoa</taxon>
        <taxon>Porifera</taxon>
        <taxon>Demospongiae</taxon>
        <taxon>Heteroscleromorpha</taxon>
        <taxon>Tetractinellida</taxon>
        <taxon>Astrophorina</taxon>
        <taxon>Geodiidae</taxon>
        <taxon>Geodia</taxon>
    </lineage>
</organism>
<dbReference type="SMART" id="SM00487">
    <property type="entry name" value="DEXDc"/>
    <property type="match status" value="1"/>
</dbReference>
<feature type="compositionally biased region" description="Basic and acidic residues" evidence="6">
    <location>
        <begin position="372"/>
        <end position="387"/>
    </location>
</feature>
<reference evidence="9" key="1">
    <citation type="submission" date="2023-03" db="EMBL/GenBank/DDBJ databases">
        <authorList>
            <person name="Steffen K."/>
            <person name="Cardenas P."/>
        </authorList>
    </citation>
    <scope>NUCLEOTIDE SEQUENCE</scope>
</reference>
<dbReference type="InterPro" id="IPR001650">
    <property type="entry name" value="Helicase_C-like"/>
</dbReference>
<dbReference type="EMBL" id="CASHTH010000351">
    <property type="protein sequence ID" value="CAI7998507.1"/>
    <property type="molecule type" value="Genomic_DNA"/>
</dbReference>
<feature type="domain" description="Helicase ATP-binding" evidence="7">
    <location>
        <begin position="37"/>
        <end position="207"/>
    </location>
</feature>
<name>A0AA35QZP1_GEOBA</name>
<evidence type="ECO:0000256" key="6">
    <source>
        <dbReference type="SAM" id="MobiDB-lite"/>
    </source>
</evidence>